<reference evidence="1" key="1">
    <citation type="submission" date="2023-10" db="EMBL/GenBank/DDBJ databases">
        <authorList>
            <person name="Chen Y."/>
            <person name="Shah S."/>
            <person name="Dougan E. K."/>
            <person name="Thang M."/>
            <person name="Chan C."/>
        </authorList>
    </citation>
    <scope>NUCLEOTIDE SEQUENCE [LARGE SCALE GENOMIC DNA]</scope>
</reference>
<protein>
    <submittedName>
        <fullName evidence="1">Uncharacterized protein</fullName>
    </submittedName>
</protein>
<organism evidence="1 2">
    <name type="scientific">Prorocentrum cordatum</name>
    <dbReference type="NCBI Taxonomy" id="2364126"/>
    <lineage>
        <taxon>Eukaryota</taxon>
        <taxon>Sar</taxon>
        <taxon>Alveolata</taxon>
        <taxon>Dinophyceae</taxon>
        <taxon>Prorocentrales</taxon>
        <taxon>Prorocentraceae</taxon>
        <taxon>Prorocentrum</taxon>
    </lineage>
</organism>
<evidence type="ECO:0000313" key="2">
    <source>
        <dbReference type="Proteomes" id="UP001189429"/>
    </source>
</evidence>
<proteinExistence type="predicted"/>
<dbReference type="Proteomes" id="UP001189429">
    <property type="component" value="Unassembled WGS sequence"/>
</dbReference>
<keyword evidence="2" id="KW-1185">Reference proteome</keyword>
<feature type="non-terminal residue" evidence="1">
    <location>
        <position position="698"/>
    </location>
</feature>
<dbReference type="EMBL" id="CAUYUJ010018148">
    <property type="protein sequence ID" value="CAK0881068.1"/>
    <property type="molecule type" value="Genomic_DNA"/>
</dbReference>
<sequence>MLSETPSLRKCARARRKQFCVDDQTENTIRKRRRKQLCVMAEVLCVDTREVLRNATLVSLSLDEPKYRKVVRDRADVPAPGGGVRAPGYRRSGVLGVLDCRKSRAAEFEEGHAATAAKQLGRFLSKFCTPLGRGRRKALPLACDESLKSHVLETVTSTAAAGAAKERRAVFLAARELFPNLLIVIRGPAHAMRLASQSSHCDDVFGEVRRELFANRRALAPDIMSSDAWRNLFVAIQEDNLPPLAEAGLGRKPLEAVVRSLSFAKQRFDSTAGPVGEIALMLLPVATLLACIASDERHGSEQRERAATLLEKLDTKFCMVVGASADWGIICNWFLRLLDVANHDIAASRLQIVCMVETPDAVFKKGFGDLPCLKTRKSILRGVRQVAAALGCDEAAAAQQYQDAPPPFMVQQFSAGKPLSEKTNQEAWARLLDDAFWHAACPKRLVGGSRALRQPIRFYISIEGGECAVERDFAFFRNKMVEQRTSDVDFLDDCLISSTARFGHCNPAGTRAASLKRAATRGVLRRATVGVLAAACLAAQCKLALVASAALHPGAGTGRSTRWSDDLQKFHRRSVRNIAGVTQVRAAPGGVFLMPPGADLAASRGARLAPEGPSPRSQVAVLAAPGAIGETRLRGSGEVKGAHRCALASLVVVRGLAILHDSASLAADADLTASFLYIVALRLDVVASVQLAAARCAP</sequence>
<name>A0ABN9W7Q3_9DINO</name>
<gene>
    <name evidence="1" type="ORF">PCOR1329_LOCUS64015</name>
</gene>
<comment type="caution">
    <text evidence="1">The sequence shown here is derived from an EMBL/GenBank/DDBJ whole genome shotgun (WGS) entry which is preliminary data.</text>
</comment>
<evidence type="ECO:0000313" key="1">
    <source>
        <dbReference type="EMBL" id="CAK0881068.1"/>
    </source>
</evidence>
<accession>A0ABN9W7Q3</accession>